<protein>
    <recommendedName>
        <fullName evidence="8 9">Methionine aminopeptidase</fullName>
        <shortName evidence="8">MAP</shortName>
        <shortName evidence="8">MetAP</shortName>
        <ecNumber evidence="8 9">3.4.11.18</ecNumber>
    </recommendedName>
    <alternativeName>
        <fullName evidence="8">Peptidase M</fullName>
    </alternativeName>
</protein>
<feature type="domain" description="Peptidase M24" evidence="10">
    <location>
        <begin position="8"/>
        <end position="196"/>
    </location>
</feature>
<proteinExistence type="inferred from homology"/>
<feature type="binding site" evidence="8">
    <location>
        <position position="283"/>
    </location>
    <ligand>
        <name>a divalent metal cation</name>
        <dbReference type="ChEBI" id="CHEBI:60240"/>
        <label>1</label>
    </ligand>
</feature>
<dbReference type="GO" id="GO:0004239">
    <property type="term" value="F:initiator methionyl aminopeptidase activity"/>
    <property type="evidence" value="ECO:0007669"/>
    <property type="project" value="UniProtKB-UniRule"/>
</dbReference>
<evidence type="ECO:0000256" key="3">
    <source>
        <dbReference type="ARBA" id="ARBA00001954"/>
    </source>
</evidence>
<evidence type="ECO:0000256" key="6">
    <source>
        <dbReference type="ARBA" id="ARBA00022723"/>
    </source>
</evidence>
<feature type="binding site" evidence="8">
    <location>
        <position position="164"/>
    </location>
    <ligand>
        <name>substrate</name>
    </ligand>
</feature>
<dbReference type="InterPro" id="IPR050247">
    <property type="entry name" value="Met_Aminopeptidase_Type2"/>
</dbReference>
<organism evidence="11 12">
    <name type="scientific">Metallosphaera yellowstonensis MK1</name>
    <dbReference type="NCBI Taxonomy" id="671065"/>
    <lineage>
        <taxon>Archaea</taxon>
        <taxon>Thermoproteota</taxon>
        <taxon>Thermoprotei</taxon>
        <taxon>Sulfolobales</taxon>
        <taxon>Sulfolobaceae</taxon>
        <taxon>Metallosphaera</taxon>
    </lineage>
</organism>
<dbReference type="eggNOG" id="arCOG01001">
    <property type="taxonomic scope" value="Archaea"/>
</dbReference>
<dbReference type="PANTHER" id="PTHR45777">
    <property type="entry name" value="METHIONINE AMINOPEPTIDASE 2"/>
    <property type="match status" value="1"/>
</dbReference>
<dbReference type="GO" id="GO:0005737">
    <property type="term" value="C:cytoplasm"/>
    <property type="evidence" value="ECO:0007669"/>
    <property type="project" value="TreeGrafter"/>
</dbReference>
<dbReference type="OrthoDB" id="372008at2157"/>
<keyword evidence="4 8" id="KW-0031">Aminopeptidase</keyword>
<feature type="binding site" evidence="8">
    <location>
        <position position="96"/>
    </location>
    <ligand>
        <name>a divalent metal cation</name>
        <dbReference type="ChEBI" id="CHEBI:60240"/>
        <label>2</label>
        <note>catalytic</note>
    </ligand>
</feature>
<dbReference type="InterPro" id="IPR036005">
    <property type="entry name" value="Creatinase/aminopeptidase-like"/>
</dbReference>
<dbReference type="InterPro" id="IPR036388">
    <property type="entry name" value="WH-like_DNA-bd_sf"/>
</dbReference>
<comment type="function">
    <text evidence="8 9">Removes the N-terminal methionine from nascent proteins. The N-terminal methionine is often cleaved when the second residue in the primary sequence is small and uncharged (Met-Ala-, Cys, Gly, Pro, Ser, Thr, or Val).</text>
</comment>
<dbReference type="Proteomes" id="UP000003980">
    <property type="component" value="Unassembled WGS sequence"/>
</dbReference>
<feature type="binding site" evidence="8">
    <location>
        <position position="189"/>
    </location>
    <ligand>
        <name>a divalent metal cation</name>
        <dbReference type="ChEBI" id="CHEBI:60240"/>
        <label>2</label>
        <note>catalytic</note>
    </ligand>
</feature>
<dbReference type="SUPFAM" id="SSF46785">
    <property type="entry name" value="Winged helix' DNA-binding domain"/>
    <property type="match status" value="1"/>
</dbReference>
<dbReference type="CDD" id="cd01088">
    <property type="entry name" value="MetAP2"/>
    <property type="match status" value="1"/>
</dbReference>
<dbReference type="PANTHER" id="PTHR45777:SF2">
    <property type="entry name" value="METHIONINE AMINOPEPTIDASE 2"/>
    <property type="match status" value="1"/>
</dbReference>
<feature type="binding site" evidence="8">
    <location>
        <position position="96"/>
    </location>
    <ligand>
        <name>a divalent metal cation</name>
        <dbReference type="ChEBI" id="CHEBI:60240"/>
        <label>1</label>
    </ligand>
</feature>
<dbReference type="InterPro" id="IPR002468">
    <property type="entry name" value="Pept_M24A_MAP2"/>
</dbReference>
<name>H2C8U3_9CREN</name>
<reference evidence="11 12" key="1">
    <citation type="submission" date="2012-01" db="EMBL/GenBank/DDBJ databases">
        <title>Improved High-Quality Draft sequence of Metallosphaera yellowstonensis MK1.</title>
        <authorList>
            <consortium name="US DOE Joint Genome Institute"/>
            <person name="Lucas S."/>
            <person name="Han J."/>
            <person name="Cheng J.-F."/>
            <person name="Goodwin L."/>
            <person name="Pitluck S."/>
            <person name="Peters L."/>
            <person name="Teshima H."/>
            <person name="Detter J.C."/>
            <person name="Han C."/>
            <person name="Tapia R."/>
            <person name="Land M."/>
            <person name="Hauser L."/>
            <person name="Kyrpides N."/>
            <person name="Kozubal M."/>
            <person name="Macur R.E."/>
            <person name="Jay Z."/>
            <person name="Inskeep W."/>
            <person name="Woyke T."/>
        </authorList>
    </citation>
    <scope>NUCLEOTIDE SEQUENCE [LARGE SCALE GENOMIC DNA]</scope>
    <source>
        <strain evidence="11 12">MK1</strain>
    </source>
</reference>
<comment type="catalytic activity">
    <reaction evidence="1 8 9">
        <text>Release of N-terminal amino acids, preferentially methionine, from peptides and arylamides.</text>
        <dbReference type="EC" id="3.4.11.18"/>
    </reaction>
</comment>
<evidence type="ECO:0000313" key="11">
    <source>
        <dbReference type="EMBL" id="EHP68569.1"/>
    </source>
</evidence>
<dbReference type="EMBL" id="JH597770">
    <property type="protein sequence ID" value="EHP68569.1"/>
    <property type="molecule type" value="Genomic_DNA"/>
</dbReference>
<evidence type="ECO:0000256" key="8">
    <source>
        <dbReference type="HAMAP-Rule" id="MF_01975"/>
    </source>
</evidence>
<dbReference type="Pfam" id="PF00557">
    <property type="entry name" value="Peptidase_M24"/>
    <property type="match status" value="1"/>
</dbReference>
<dbReference type="STRING" id="671065.MetMK1DRAFT_00030120"/>
<keyword evidence="12" id="KW-1185">Reference proteome</keyword>
<dbReference type="AlphaFoldDB" id="H2C8U3"/>
<dbReference type="InterPro" id="IPR001714">
    <property type="entry name" value="Pept_M24_MAP"/>
</dbReference>
<dbReference type="NCBIfam" id="TIGR00501">
    <property type="entry name" value="met_pdase_II"/>
    <property type="match status" value="1"/>
</dbReference>
<keyword evidence="7 8" id="KW-0378">Hydrolase</keyword>
<dbReference type="GO" id="GO:0006508">
    <property type="term" value="P:proteolysis"/>
    <property type="evidence" value="ECO:0007669"/>
    <property type="project" value="UniProtKB-KW"/>
</dbReference>
<feature type="binding site" evidence="8">
    <location>
        <position position="156"/>
    </location>
    <ligand>
        <name>a divalent metal cation</name>
        <dbReference type="ChEBI" id="CHEBI:60240"/>
        <label>2</label>
        <note>catalytic</note>
    </ligand>
</feature>
<evidence type="ECO:0000256" key="2">
    <source>
        <dbReference type="ARBA" id="ARBA00001936"/>
    </source>
</evidence>
<evidence type="ECO:0000256" key="1">
    <source>
        <dbReference type="ARBA" id="ARBA00000294"/>
    </source>
</evidence>
<evidence type="ECO:0000256" key="9">
    <source>
        <dbReference type="RuleBase" id="RU003653"/>
    </source>
</evidence>
<comment type="cofactor">
    <cofactor evidence="3">
        <name>Fe(2+)</name>
        <dbReference type="ChEBI" id="CHEBI:29033"/>
    </cofactor>
</comment>
<dbReference type="RefSeq" id="WP_009075131.1">
    <property type="nucleotide sequence ID" value="NZ_JH597770.1"/>
</dbReference>
<dbReference type="HAMAP" id="MF_01975">
    <property type="entry name" value="MetAP_2_arc"/>
    <property type="match status" value="1"/>
</dbReference>
<keyword evidence="5 8" id="KW-0645">Protease</keyword>
<comment type="cofactor">
    <cofactor evidence="8">
        <name>Co(2+)</name>
        <dbReference type="ChEBI" id="CHEBI:48828"/>
    </cofactor>
    <cofactor evidence="8">
        <name>Zn(2+)</name>
        <dbReference type="ChEBI" id="CHEBI:29105"/>
    </cofactor>
    <cofactor evidence="8">
        <name>Mn(2+)</name>
        <dbReference type="ChEBI" id="CHEBI:29035"/>
    </cofactor>
    <cofactor evidence="8">
        <name>Fe(2+)</name>
        <dbReference type="ChEBI" id="CHEBI:29033"/>
    </cofactor>
    <text evidence="8">Binds 2 divalent metal cations per subunit. Has a high-affinity and a low affinity metal-binding site. The true nature of the physiological cofactor is under debate. The enzyme is active with cobalt, zinc, manganese or divalent iron ions. Most likely, methionine aminopeptidases function as mononuclear Fe(2+)-metalloproteases under physiological conditions, and the catalytically relevant metal-binding site has been assigned to the histidine-containing high-affinity site.</text>
</comment>
<comment type="subunit">
    <text evidence="8">Monomer.</text>
</comment>
<dbReference type="HOGENOM" id="CLU_015857_7_0_2"/>
<comment type="similarity">
    <text evidence="8">Belongs to the peptidase M24A family. Methionine aminopeptidase archaeal type 2 subfamily.</text>
</comment>
<accession>H2C8U3</accession>
<evidence type="ECO:0000256" key="7">
    <source>
        <dbReference type="ARBA" id="ARBA00022801"/>
    </source>
</evidence>
<evidence type="ECO:0000259" key="10">
    <source>
        <dbReference type="Pfam" id="PF00557"/>
    </source>
</evidence>
<dbReference type="GO" id="GO:0046872">
    <property type="term" value="F:metal ion binding"/>
    <property type="evidence" value="ECO:0007669"/>
    <property type="project" value="UniProtKB-UniRule"/>
</dbReference>
<sequence>MSEDELKLVKAAGVISAKARDAGAKLIKPGARVIDVCETVEKIIIESGARPAFPCNLSINNEAAHYSPVIGDEKIIPDGAIVKLDVGAHIEGYITDTAITVFLDEKLERLATASRDALTAAISNFRPGVSLADIGKIIERVIKMNGFKPIRNLGGHLIRRFELHAGVFVPNIYERTSGRIASGSTYAIEPFATDGGGEVIEGKETTIYALRNPNSRGLTEFEKRIVDEIQRRFKTLPFSERWLSDLGTKEEIRQALKSLSRKGVLHGYPILVEVKGGLVSQAEHTVYVDSQGATILT</sequence>
<dbReference type="PRINTS" id="PR00599">
    <property type="entry name" value="MAPEPTIDASE"/>
</dbReference>
<dbReference type="Gene3D" id="1.10.10.10">
    <property type="entry name" value="Winged helix-like DNA-binding domain superfamily/Winged helix DNA-binding domain"/>
    <property type="match status" value="1"/>
</dbReference>
<comment type="cofactor">
    <cofactor evidence="2">
        <name>Mn(2+)</name>
        <dbReference type="ChEBI" id="CHEBI:29035"/>
    </cofactor>
</comment>
<dbReference type="EC" id="3.4.11.18" evidence="8 9"/>
<keyword evidence="6 8" id="KW-0479">Metal-binding</keyword>
<dbReference type="InterPro" id="IPR028595">
    <property type="entry name" value="MetAP_archaeal"/>
</dbReference>
<evidence type="ECO:0000256" key="5">
    <source>
        <dbReference type="ARBA" id="ARBA00022670"/>
    </source>
</evidence>
<feature type="binding site" evidence="8">
    <location>
        <position position="65"/>
    </location>
    <ligand>
        <name>substrate</name>
    </ligand>
</feature>
<dbReference type="InterPro" id="IPR036390">
    <property type="entry name" value="WH_DNA-bd_sf"/>
</dbReference>
<dbReference type="InterPro" id="IPR000994">
    <property type="entry name" value="Pept_M24"/>
</dbReference>
<dbReference type="Gene3D" id="3.90.230.10">
    <property type="entry name" value="Creatinase/methionine aminopeptidase superfamily"/>
    <property type="match status" value="1"/>
</dbReference>
<dbReference type="SUPFAM" id="SSF55920">
    <property type="entry name" value="Creatinase/aminopeptidase"/>
    <property type="match status" value="1"/>
</dbReference>
<feature type="binding site" evidence="8">
    <location>
        <position position="85"/>
    </location>
    <ligand>
        <name>a divalent metal cation</name>
        <dbReference type="ChEBI" id="CHEBI:60240"/>
        <label>1</label>
    </ligand>
</feature>
<dbReference type="GO" id="GO:0070006">
    <property type="term" value="F:metalloaminopeptidase activity"/>
    <property type="evidence" value="ECO:0007669"/>
    <property type="project" value="UniProtKB-UniRule"/>
</dbReference>
<gene>
    <name evidence="8" type="primary">map</name>
    <name evidence="11" type="ORF">MetMK1DRAFT_00030120</name>
</gene>
<evidence type="ECO:0000256" key="4">
    <source>
        <dbReference type="ARBA" id="ARBA00022438"/>
    </source>
</evidence>
<feature type="binding site" evidence="8">
    <location>
        <position position="283"/>
    </location>
    <ligand>
        <name>a divalent metal cation</name>
        <dbReference type="ChEBI" id="CHEBI:60240"/>
        <label>2</label>
        <note>catalytic</note>
    </ligand>
</feature>
<evidence type="ECO:0000313" key="12">
    <source>
        <dbReference type="Proteomes" id="UP000003980"/>
    </source>
</evidence>